<sequence length="76" mass="8214">MGRGSSGSQEGGRFEWWWSATVGHAGDSESRAGGRGGQDESLIAMVDETVNCLGGMIVLSWGVKWYERQFATCRNG</sequence>
<comment type="caution">
    <text evidence="1">The sequence shown here is derived from an EMBL/GenBank/DDBJ whole genome shotgun (WGS) entry which is preliminary data.</text>
</comment>
<reference evidence="1" key="2">
    <citation type="journal article" date="2024" name="Plant">
        <title>Genomic evolution and insights into agronomic trait innovations of Sesamum species.</title>
        <authorList>
            <person name="Miao H."/>
            <person name="Wang L."/>
            <person name="Qu L."/>
            <person name="Liu H."/>
            <person name="Sun Y."/>
            <person name="Le M."/>
            <person name="Wang Q."/>
            <person name="Wei S."/>
            <person name="Zheng Y."/>
            <person name="Lin W."/>
            <person name="Duan Y."/>
            <person name="Cao H."/>
            <person name="Xiong S."/>
            <person name="Wang X."/>
            <person name="Wei L."/>
            <person name="Li C."/>
            <person name="Ma Q."/>
            <person name="Ju M."/>
            <person name="Zhao R."/>
            <person name="Li G."/>
            <person name="Mu C."/>
            <person name="Tian Q."/>
            <person name="Mei H."/>
            <person name="Zhang T."/>
            <person name="Gao T."/>
            <person name="Zhang H."/>
        </authorList>
    </citation>
    <scope>NUCLEOTIDE SEQUENCE</scope>
    <source>
        <strain evidence="1">KEN1</strain>
    </source>
</reference>
<proteinExistence type="predicted"/>
<name>A0AAW2TC56_9LAMI</name>
<dbReference type="EMBL" id="JACGWN010000015">
    <property type="protein sequence ID" value="KAL0402227.1"/>
    <property type="molecule type" value="Genomic_DNA"/>
</dbReference>
<dbReference type="AlphaFoldDB" id="A0AAW2TC56"/>
<gene>
    <name evidence="1" type="ORF">Slati_4252600</name>
</gene>
<accession>A0AAW2TC56</accession>
<organism evidence="1">
    <name type="scientific">Sesamum latifolium</name>
    <dbReference type="NCBI Taxonomy" id="2727402"/>
    <lineage>
        <taxon>Eukaryota</taxon>
        <taxon>Viridiplantae</taxon>
        <taxon>Streptophyta</taxon>
        <taxon>Embryophyta</taxon>
        <taxon>Tracheophyta</taxon>
        <taxon>Spermatophyta</taxon>
        <taxon>Magnoliopsida</taxon>
        <taxon>eudicotyledons</taxon>
        <taxon>Gunneridae</taxon>
        <taxon>Pentapetalae</taxon>
        <taxon>asterids</taxon>
        <taxon>lamiids</taxon>
        <taxon>Lamiales</taxon>
        <taxon>Pedaliaceae</taxon>
        <taxon>Sesamum</taxon>
    </lineage>
</organism>
<protein>
    <submittedName>
        <fullName evidence="1">Uncharacterized protein</fullName>
    </submittedName>
</protein>
<reference evidence="1" key="1">
    <citation type="submission" date="2020-06" db="EMBL/GenBank/DDBJ databases">
        <authorList>
            <person name="Li T."/>
            <person name="Hu X."/>
            <person name="Zhang T."/>
            <person name="Song X."/>
            <person name="Zhang H."/>
            <person name="Dai N."/>
            <person name="Sheng W."/>
            <person name="Hou X."/>
            <person name="Wei L."/>
        </authorList>
    </citation>
    <scope>NUCLEOTIDE SEQUENCE</scope>
    <source>
        <strain evidence="1">KEN1</strain>
        <tissue evidence="1">Leaf</tissue>
    </source>
</reference>
<evidence type="ECO:0000313" key="1">
    <source>
        <dbReference type="EMBL" id="KAL0402227.1"/>
    </source>
</evidence>